<dbReference type="AlphaFoldDB" id="A0A974NMT1"/>
<evidence type="ECO:0000313" key="3">
    <source>
        <dbReference type="Proteomes" id="UP000595254"/>
    </source>
</evidence>
<evidence type="ECO:0000256" key="1">
    <source>
        <dbReference type="SAM" id="Phobius"/>
    </source>
</evidence>
<organism evidence="2 3">
    <name type="scientific">Peribacillus psychrosaccharolyticus</name>
    <name type="common">Bacillus psychrosaccharolyticus</name>
    <dbReference type="NCBI Taxonomy" id="1407"/>
    <lineage>
        <taxon>Bacteria</taxon>
        <taxon>Bacillati</taxon>
        <taxon>Bacillota</taxon>
        <taxon>Bacilli</taxon>
        <taxon>Bacillales</taxon>
        <taxon>Bacillaceae</taxon>
        <taxon>Peribacillus</taxon>
    </lineage>
</organism>
<keyword evidence="1" id="KW-0812">Transmembrane</keyword>
<accession>A0A974NMT1</accession>
<reference evidence="2 3" key="1">
    <citation type="submission" date="2021-01" db="EMBL/GenBank/DDBJ databases">
        <title>FDA dAtabase for Regulatory Grade micrObial Sequences (FDA-ARGOS): Supporting development and validation of Infectious Disease Dx tests.</title>
        <authorList>
            <person name="Nelson B."/>
            <person name="Plummer A."/>
            <person name="Tallon L."/>
            <person name="Sadzewicz L."/>
            <person name="Zhao X."/>
            <person name="Boylan J."/>
            <person name="Ott S."/>
            <person name="Bowen H."/>
            <person name="Vavikolanu K."/>
            <person name="Mehta A."/>
            <person name="Aluvathingal J."/>
            <person name="Nadendla S."/>
            <person name="Myers T."/>
            <person name="Yan Y."/>
            <person name="Sichtig H."/>
        </authorList>
    </citation>
    <scope>NUCLEOTIDE SEQUENCE [LARGE SCALE GENOMIC DNA]</scope>
    <source>
        <strain evidence="2 3">FDAARGOS_1161</strain>
    </source>
</reference>
<dbReference type="Proteomes" id="UP000595254">
    <property type="component" value="Chromosome"/>
</dbReference>
<dbReference type="InterPro" id="IPR025143">
    <property type="entry name" value="DUF4083"/>
</dbReference>
<keyword evidence="1" id="KW-1133">Transmembrane helix</keyword>
<proteinExistence type="predicted"/>
<dbReference type="KEGG" id="ppsr:I6J18_02605"/>
<dbReference type="EMBL" id="CP068053">
    <property type="protein sequence ID" value="QQT00831.1"/>
    <property type="molecule type" value="Genomic_DNA"/>
</dbReference>
<keyword evidence="1" id="KW-0472">Membrane</keyword>
<gene>
    <name evidence="2" type="ORF">I6J18_02605</name>
</gene>
<protein>
    <submittedName>
        <fullName evidence="2">DUF4083 family protein</fullName>
    </submittedName>
</protein>
<name>A0A974NMT1_PERPY</name>
<evidence type="ECO:0000313" key="2">
    <source>
        <dbReference type="EMBL" id="QQT00831.1"/>
    </source>
</evidence>
<dbReference type="RefSeq" id="WP_040375714.1">
    <property type="nucleotide sequence ID" value="NZ_CP068053.1"/>
</dbReference>
<dbReference type="Pfam" id="PF13314">
    <property type="entry name" value="DUF4083"/>
    <property type="match status" value="1"/>
</dbReference>
<sequence>MVNIGDGLFQIVSLIFLAGIFAVAYILIRSLISKQKSKPTDIVEQKLDRIINLLEKDKKE</sequence>
<feature type="transmembrane region" description="Helical" evidence="1">
    <location>
        <begin position="7"/>
        <end position="28"/>
    </location>
</feature>
<keyword evidence="3" id="KW-1185">Reference proteome</keyword>